<keyword evidence="3" id="KW-1185">Reference proteome</keyword>
<reference evidence="2 3" key="1">
    <citation type="journal article" date="2021" name="Nat. Commun.">
        <title>Genetic determinants of endophytism in the Arabidopsis root mycobiome.</title>
        <authorList>
            <person name="Mesny F."/>
            <person name="Miyauchi S."/>
            <person name="Thiergart T."/>
            <person name="Pickel B."/>
            <person name="Atanasova L."/>
            <person name="Karlsson M."/>
            <person name="Huettel B."/>
            <person name="Barry K.W."/>
            <person name="Haridas S."/>
            <person name="Chen C."/>
            <person name="Bauer D."/>
            <person name="Andreopoulos W."/>
            <person name="Pangilinan J."/>
            <person name="LaButti K."/>
            <person name="Riley R."/>
            <person name="Lipzen A."/>
            <person name="Clum A."/>
            <person name="Drula E."/>
            <person name="Henrissat B."/>
            <person name="Kohler A."/>
            <person name="Grigoriev I.V."/>
            <person name="Martin F.M."/>
            <person name="Hacquard S."/>
        </authorList>
    </citation>
    <scope>NUCLEOTIDE SEQUENCE [LARGE SCALE GENOMIC DNA]</scope>
    <source>
        <strain evidence="2 3">MPI-SDFR-AT-0080</strain>
    </source>
</reference>
<feature type="region of interest" description="Disordered" evidence="1">
    <location>
        <begin position="1"/>
        <end position="24"/>
    </location>
</feature>
<name>A0ABQ8GTZ0_9PEZI</name>
<gene>
    <name evidence="2" type="ORF">B0J12DRAFT_8969</name>
</gene>
<comment type="caution">
    <text evidence="2">The sequence shown here is derived from an EMBL/GenBank/DDBJ whole genome shotgun (WGS) entry which is preliminary data.</text>
</comment>
<dbReference type="Proteomes" id="UP000774617">
    <property type="component" value="Unassembled WGS sequence"/>
</dbReference>
<dbReference type="EMBL" id="JAGTJR010000001">
    <property type="protein sequence ID" value="KAH7064729.1"/>
    <property type="molecule type" value="Genomic_DNA"/>
</dbReference>
<evidence type="ECO:0000313" key="2">
    <source>
        <dbReference type="EMBL" id="KAH7064729.1"/>
    </source>
</evidence>
<proteinExistence type="predicted"/>
<evidence type="ECO:0000313" key="3">
    <source>
        <dbReference type="Proteomes" id="UP000774617"/>
    </source>
</evidence>
<accession>A0ABQ8GTZ0</accession>
<protein>
    <submittedName>
        <fullName evidence="2">Uncharacterized protein</fullName>
    </submittedName>
</protein>
<sequence>MRHARSDGQRAPAGRATARRQDRGCGWDGPHSLSLLLLGLGPSSALWCHSGMAERAHAGNGLALRTVSTAGVCWPRWEPIQGSRNNRGAGCPLRRVHVNDGAIPEDRSHHALRQIASEANKRASAALPLPPASSWHGCPQPQQLETPAAARPSQHWLRQECEPGRTNPSSGCCAAWLAQHLDGQAPRLTNGPTRKWTWPTSIAHTGISHVTLRRLLLRPTIDAHHFNGCHRRVLGQSRAAADAPGTLVHRPALPPLPLSPPRWSSRMSCHALRRQQPSRCRLIQQCPATESLAVNNPVTRRIDSCGLQRWSAPLPTSNKV</sequence>
<evidence type="ECO:0000256" key="1">
    <source>
        <dbReference type="SAM" id="MobiDB-lite"/>
    </source>
</evidence>
<organism evidence="2 3">
    <name type="scientific">Macrophomina phaseolina</name>
    <dbReference type="NCBI Taxonomy" id="35725"/>
    <lineage>
        <taxon>Eukaryota</taxon>
        <taxon>Fungi</taxon>
        <taxon>Dikarya</taxon>
        <taxon>Ascomycota</taxon>
        <taxon>Pezizomycotina</taxon>
        <taxon>Dothideomycetes</taxon>
        <taxon>Dothideomycetes incertae sedis</taxon>
        <taxon>Botryosphaeriales</taxon>
        <taxon>Botryosphaeriaceae</taxon>
        <taxon>Macrophomina</taxon>
    </lineage>
</organism>